<accession>A0ABS2WB62</accession>
<dbReference type="Proteomes" id="UP000760472">
    <property type="component" value="Unassembled WGS sequence"/>
</dbReference>
<keyword evidence="2" id="KW-1185">Reference proteome</keyword>
<evidence type="ECO:0000313" key="2">
    <source>
        <dbReference type="Proteomes" id="UP000760472"/>
    </source>
</evidence>
<evidence type="ECO:0000313" key="1">
    <source>
        <dbReference type="EMBL" id="MBN0988970.1"/>
    </source>
</evidence>
<sequence>MKLINRSGFAVLPRQPFVDWASQQLDELNQPMSLDEHRAEGSVYLTEEFHSETDVSQQLALHYENIFANELAAWDEFGDHWPQNRTLELFLQWFDVIPQVLAVDLLQAPLMLAPLED</sequence>
<dbReference type="EMBL" id="JAFFZP010000030">
    <property type="protein sequence ID" value="MBN0988970.1"/>
    <property type="molecule type" value="Genomic_DNA"/>
</dbReference>
<name>A0ABS2WB62_9GAMM</name>
<evidence type="ECO:0008006" key="3">
    <source>
        <dbReference type="Google" id="ProtNLM"/>
    </source>
</evidence>
<protein>
    <recommendedName>
        <fullName evidence="3">VacJ</fullName>
    </recommendedName>
</protein>
<dbReference type="RefSeq" id="WP_205214101.1">
    <property type="nucleotide sequence ID" value="NZ_JAFFZP010000030.1"/>
</dbReference>
<reference evidence="1 2" key="1">
    <citation type="submission" date="2021-02" db="EMBL/GenBank/DDBJ databases">
        <title>A novel species of genus Amphritea isolated from a fishpond in China.</title>
        <authorList>
            <person name="Lu H."/>
        </authorList>
    </citation>
    <scope>NUCLEOTIDE SEQUENCE [LARGE SCALE GENOMIC DNA]</scope>
    <source>
        <strain evidence="1 2">RP18W</strain>
    </source>
</reference>
<comment type="caution">
    <text evidence="1">The sequence shown here is derived from an EMBL/GenBank/DDBJ whole genome shotgun (WGS) entry which is preliminary data.</text>
</comment>
<proteinExistence type="predicted"/>
<gene>
    <name evidence="1" type="ORF">JW498_16505</name>
</gene>
<organism evidence="1 2">
    <name type="scientific">Amphritea pacifica</name>
    <dbReference type="NCBI Taxonomy" id="2811233"/>
    <lineage>
        <taxon>Bacteria</taxon>
        <taxon>Pseudomonadati</taxon>
        <taxon>Pseudomonadota</taxon>
        <taxon>Gammaproteobacteria</taxon>
        <taxon>Oceanospirillales</taxon>
        <taxon>Oceanospirillaceae</taxon>
        <taxon>Amphritea</taxon>
    </lineage>
</organism>